<dbReference type="Gene3D" id="2.40.70.10">
    <property type="entry name" value="Acid Proteases"/>
    <property type="match status" value="2"/>
</dbReference>
<evidence type="ECO:0000313" key="10">
    <source>
        <dbReference type="EMBL" id="TQE09014.1"/>
    </source>
</evidence>
<keyword evidence="3" id="KW-0964">Secreted</keyword>
<comment type="similarity">
    <text evidence="2">Belongs to the peptidase A1 family.</text>
</comment>
<name>A0A540ND93_MALBA</name>
<dbReference type="PROSITE" id="PS00141">
    <property type="entry name" value="ASP_PROTEASE"/>
    <property type="match status" value="1"/>
</dbReference>
<keyword evidence="4" id="KW-0645">Protease</keyword>
<proteinExistence type="inferred from homology"/>
<keyword evidence="6" id="KW-0378">Hydrolase</keyword>
<dbReference type="GO" id="GO:0004190">
    <property type="term" value="F:aspartic-type endopeptidase activity"/>
    <property type="evidence" value="ECO:0007669"/>
    <property type="project" value="UniProtKB-KW"/>
</dbReference>
<feature type="domain" description="Peptidase A1" evidence="9">
    <location>
        <begin position="68"/>
        <end position="386"/>
    </location>
</feature>
<dbReference type="STRING" id="106549.A0A540ND93"/>
<dbReference type="InterPro" id="IPR051708">
    <property type="entry name" value="Plant_Aspart_Prot_A1"/>
</dbReference>
<keyword evidence="11" id="KW-1185">Reference proteome</keyword>
<keyword evidence="7" id="KW-0325">Glycoprotein</keyword>
<comment type="subcellular location">
    <subcellularLocation>
        <location evidence="1">Secreted</location>
    </subcellularLocation>
</comment>
<dbReference type="PROSITE" id="PS51767">
    <property type="entry name" value="PEPTIDASE_A1"/>
    <property type="match status" value="1"/>
</dbReference>
<evidence type="ECO:0000256" key="7">
    <source>
        <dbReference type="ARBA" id="ARBA00023180"/>
    </source>
</evidence>
<gene>
    <name evidence="10" type="ORF">C1H46_005397</name>
</gene>
<dbReference type="Pfam" id="PF14543">
    <property type="entry name" value="TAXi_N"/>
    <property type="match status" value="1"/>
</dbReference>
<evidence type="ECO:0000256" key="2">
    <source>
        <dbReference type="ARBA" id="ARBA00007447"/>
    </source>
</evidence>
<evidence type="ECO:0000256" key="1">
    <source>
        <dbReference type="ARBA" id="ARBA00004613"/>
    </source>
</evidence>
<comment type="caution">
    <text evidence="10">The sequence shown here is derived from an EMBL/GenBank/DDBJ whole genome shotgun (WGS) entry which is preliminary data.</text>
</comment>
<dbReference type="EMBL" id="VIEB01000062">
    <property type="protein sequence ID" value="TQE09014.1"/>
    <property type="molecule type" value="Genomic_DNA"/>
</dbReference>
<dbReference type="InterPro" id="IPR032861">
    <property type="entry name" value="TAXi_N"/>
</dbReference>
<dbReference type="PANTHER" id="PTHR47967">
    <property type="entry name" value="OS07G0603500 PROTEIN-RELATED"/>
    <property type="match status" value="1"/>
</dbReference>
<dbReference type="SUPFAM" id="SSF50630">
    <property type="entry name" value="Acid proteases"/>
    <property type="match status" value="1"/>
</dbReference>
<feature type="signal peptide" evidence="8">
    <location>
        <begin position="1"/>
        <end position="23"/>
    </location>
</feature>
<dbReference type="InterPro" id="IPR032799">
    <property type="entry name" value="TAXi_C"/>
</dbReference>
<evidence type="ECO:0000256" key="6">
    <source>
        <dbReference type="ARBA" id="ARBA00022801"/>
    </source>
</evidence>
<keyword evidence="5" id="KW-0064">Aspartyl protease</keyword>
<sequence length="393" mass="42972">MGAIHSLFTIAFAIIFLPFLSLTEDDDHHHGIGFSLELIHRDSPSSPLYNPAESHWQRVSNALQRSHHRVTNHFSRKGSGLRATSAIAEARLIYCHLLIEGTCSNDKFCYYNYTYGDNSYTSGNLSVDTVTLASRTAGKAAVSIPNTIFGCGHHNGGIFSGTETGIVGLGSGAVSLISQIGNVVGRKSFSYCLVPSYELQFHSNLHSKQSSQSEIPSKMYFGGKVSGRDVVSTPFLSNGSQTYYYLELQGISIGDDYLKLEVSSRQSFKGNMIIDSGTTITTLPTKLYESFETAIRKAIHLEVAKDPTGILRLCYKTKPEIDAPIVTVHFRSADVKLKSVNTFVRVREDVACLAFSPTNDVGIYGNVAQMNFLVGFDLQERALSFKATNCGTG</sequence>
<evidence type="ECO:0000256" key="5">
    <source>
        <dbReference type="ARBA" id="ARBA00022750"/>
    </source>
</evidence>
<dbReference type="InterPro" id="IPR021109">
    <property type="entry name" value="Peptidase_aspartic_dom_sf"/>
</dbReference>
<evidence type="ECO:0000256" key="4">
    <source>
        <dbReference type="ARBA" id="ARBA00022670"/>
    </source>
</evidence>
<dbReference type="InterPro" id="IPR001969">
    <property type="entry name" value="Aspartic_peptidase_AS"/>
</dbReference>
<dbReference type="Proteomes" id="UP000315295">
    <property type="component" value="Unassembled WGS sequence"/>
</dbReference>
<dbReference type="Pfam" id="PF14541">
    <property type="entry name" value="TAXi_C"/>
    <property type="match status" value="1"/>
</dbReference>
<dbReference type="AlphaFoldDB" id="A0A540ND93"/>
<evidence type="ECO:0000256" key="3">
    <source>
        <dbReference type="ARBA" id="ARBA00022525"/>
    </source>
</evidence>
<protein>
    <recommendedName>
        <fullName evidence="9">Peptidase A1 domain-containing protein</fullName>
    </recommendedName>
</protein>
<dbReference type="FunFam" id="2.40.70.10:FF:000050">
    <property type="entry name" value="Aspartic proteinase CDR1"/>
    <property type="match status" value="1"/>
</dbReference>
<feature type="chain" id="PRO_5022045378" description="Peptidase A1 domain-containing protein" evidence="8">
    <location>
        <begin position="24"/>
        <end position="393"/>
    </location>
</feature>
<dbReference type="InterPro" id="IPR033121">
    <property type="entry name" value="PEPTIDASE_A1"/>
</dbReference>
<dbReference type="GO" id="GO:0006508">
    <property type="term" value="P:proteolysis"/>
    <property type="evidence" value="ECO:0007669"/>
    <property type="project" value="UniProtKB-KW"/>
</dbReference>
<evidence type="ECO:0000259" key="9">
    <source>
        <dbReference type="PROSITE" id="PS51767"/>
    </source>
</evidence>
<reference evidence="10 11" key="1">
    <citation type="journal article" date="2019" name="G3 (Bethesda)">
        <title>Sequencing of a Wild Apple (Malus baccata) Genome Unravels the Differences Between Cultivated and Wild Apple Species Regarding Disease Resistance and Cold Tolerance.</title>
        <authorList>
            <person name="Chen X."/>
        </authorList>
    </citation>
    <scope>NUCLEOTIDE SEQUENCE [LARGE SCALE GENOMIC DNA]</scope>
    <source>
        <strain evidence="11">cv. Shandingzi</strain>
        <tissue evidence="10">Leaves</tissue>
    </source>
</reference>
<evidence type="ECO:0000256" key="8">
    <source>
        <dbReference type="SAM" id="SignalP"/>
    </source>
</evidence>
<dbReference type="CDD" id="cd05476">
    <property type="entry name" value="pepsin_A_like_plant"/>
    <property type="match status" value="1"/>
</dbReference>
<accession>A0A540ND93</accession>
<dbReference type="InterPro" id="IPR034161">
    <property type="entry name" value="Pepsin-like_plant"/>
</dbReference>
<evidence type="ECO:0000313" key="11">
    <source>
        <dbReference type="Proteomes" id="UP000315295"/>
    </source>
</evidence>
<dbReference type="PANTHER" id="PTHR47967:SF66">
    <property type="entry name" value="ASPARTIC PROTEINASE CDR1-RELATED"/>
    <property type="match status" value="1"/>
</dbReference>
<keyword evidence="8" id="KW-0732">Signal</keyword>
<dbReference type="GO" id="GO:0005576">
    <property type="term" value="C:extracellular region"/>
    <property type="evidence" value="ECO:0007669"/>
    <property type="project" value="UniProtKB-SubCell"/>
</dbReference>
<organism evidence="10 11">
    <name type="scientific">Malus baccata</name>
    <name type="common">Siberian crab apple</name>
    <name type="synonym">Pyrus baccata</name>
    <dbReference type="NCBI Taxonomy" id="106549"/>
    <lineage>
        <taxon>Eukaryota</taxon>
        <taxon>Viridiplantae</taxon>
        <taxon>Streptophyta</taxon>
        <taxon>Embryophyta</taxon>
        <taxon>Tracheophyta</taxon>
        <taxon>Spermatophyta</taxon>
        <taxon>Magnoliopsida</taxon>
        <taxon>eudicotyledons</taxon>
        <taxon>Gunneridae</taxon>
        <taxon>Pentapetalae</taxon>
        <taxon>rosids</taxon>
        <taxon>fabids</taxon>
        <taxon>Rosales</taxon>
        <taxon>Rosaceae</taxon>
        <taxon>Amygdaloideae</taxon>
        <taxon>Maleae</taxon>
        <taxon>Malus</taxon>
    </lineage>
</organism>